<dbReference type="SMART" id="SM00222">
    <property type="entry name" value="Sec7"/>
    <property type="match status" value="1"/>
</dbReference>
<reference evidence="2 3" key="1">
    <citation type="submission" date="2016-11" db="EMBL/GenBank/DDBJ databases">
        <title>The macronuclear genome of Stentor coeruleus: a giant cell with tiny introns.</title>
        <authorList>
            <person name="Slabodnick M."/>
            <person name="Ruby J.G."/>
            <person name="Reiff S.B."/>
            <person name="Swart E.C."/>
            <person name="Gosai S."/>
            <person name="Prabakaran S."/>
            <person name="Witkowska E."/>
            <person name="Larue G.E."/>
            <person name="Fisher S."/>
            <person name="Freeman R.M."/>
            <person name="Gunawardena J."/>
            <person name="Chu W."/>
            <person name="Stover N.A."/>
            <person name="Gregory B.D."/>
            <person name="Nowacki M."/>
            <person name="Derisi J."/>
            <person name="Roy S.W."/>
            <person name="Marshall W.F."/>
            <person name="Sood P."/>
        </authorList>
    </citation>
    <scope>NUCLEOTIDE SEQUENCE [LARGE SCALE GENOMIC DNA]</scope>
    <source>
        <strain evidence="2">WM001</strain>
    </source>
</reference>
<dbReference type="GO" id="GO:0012505">
    <property type="term" value="C:endomembrane system"/>
    <property type="evidence" value="ECO:0007669"/>
    <property type="project" value="UniProtKB-ARBA"/>
</dbReference>
<dbReference type="GO" id="GO:0005085">
    <property type="term" value="F:guanyl-nucleotide exchange factor activity"/>
    <property type="evidence" value="ECO:0007669"/>
    <property type="project" value="InterPro"/>
</dbReference>
<dbReference type="CDD" id="cd00171">
    <property type="entry name" value="Sec7"/>
    <property type="match status" value="1"/>
</dbReference>
<comment type="caution">
    <text evidence="2">The sequence shown here is derived from an EMBL/GenBank/DDBJ whole genome shotgun (WGS) entry which is preliminary data.</text>
</comment>
<dbReference type="AlphaFoldDB" id="A0A1R2B1Z2"/>
<gene>
    <name evidence="2" type="ORF">SteCoe_31343</name>
</gene>
<protein>
    <recommendedName>
        <fullName evidence="1">SEC7 domain-containing protein</fullName>
    </recommendedName>
</protein>
<keyword evidence="3" id="KW-1185">Reference proteome</keyword>
<organism evidence="2 3">
    <name type="scientific">Stentor coeruleus</name>
    <dbReference type="NCBI Taxonomy" id="5963"/>
    <lineage>
        <taxon>Eukaryota</taxon>
        <taxon>Sar</taxon>
        <taxon>Alveolata</taxon>
        <taxon>Ciliophora</taxon>
        <taxon>Postciliodesmatophora</taxon>
        <taxon>Heterotrichea</taxon>
        <taxon>Heterotrichida</taxon>
        <taxon>Stentoridae</taxon>
        <taxon>Stentor</taxon>
    </lineage>
</organism>
<dbReference type="GO" id="GO:0005737">
    <property type="term" value="C:cytoplasm"/>
    <property type="evidence" value="ECO:0007669"/>
    <property type="project" value="UniProtKB-ARBA"/>
</dbReference>
<dbReference type="OrthoDB" id="18431at2759"/>
<dbReference type="InterPro" id="IPR000904">
    <property type="entry name" value="Sec7_dom"/>
</dbReference>
<dbReference type="Proteomes" id="UP000187209">
    <property type="component" value="Unassembled WGS sequence"/>
</dbReference>
<dbReference type="Pfam" id="PF12783">
    <property type="entry name" value="Sec7-like_HUS"/>
    <property type="match status" value="1"/>
</dbReference>
<dbReference type="Gene3D" id="1.10.1000.11">
    <property type="entry name" value="Arf Nucleotide-binding Site Opener,domain 2"/>
    <property type="match status" value="1"/>
</dbReference>
<dbReference type="InterPro" id="IPR032691">
    <property type="entry name" value="Mon2/Sec7/BIG1-like_HUS"/>
</dbReference>
<evidence type="ECO:0000313" key="3">
    <source>
        <dbReference type="Proteomes" id="UP000187209"/>
    </source>
</evidence>
<evidence type="ECO:0000313" key="2">
    <source>
        <dbReference type="EMBL" id="OMJ70640.1"/>
    </source>
</evidence>
<dbReference type="Gene3D" id="1.10.220.20">
    <property type="match status" value="1"/>
</dbReference>
<dbReference type="InterPro" id="IPR035999">
    <property type="entry name" value="Sec7_dom_sf"/>
</dbReference>
<dbReference type="PANTHER" id="PTHR10663:SF388">
    <property type="entry name" value="GOLGI-SPECIFIC BREFELDIN A-RESISTANCE GUANINE NUCLEOTIDE EXCHANGE FACTOR 1"/>
    <property type="match status" value="1"/>
</dbReference>
<name>A0A1R2B1Z2_9CILI</name>
<proteinExistence type="predicted"/>
<dbReference type="FunFam" id="1.10.1000.11:FF:000002">
    <property type="entry name" value="Cytohesin 1"/>
    <property type="match status" value="1"/>
</dbReference>
<dbReference type="GO" id="GO:0032012">
    <property type="term" value="P:regulation of ARF protein signal transduction"/>
    <property type="evidence" value="ECO:0007669"/>
    <property type="project" value="InterPro"/>
</dbReference>
<dbReference type="PANTHER" id="PTHR10663">
    <property type="entry name" value="GUANYL-NUCLEOTIDE EXCHANGE FACTOR"/>
    <property type="match status" value="1"/>
</dbReference>
<dbReference type="GO" id="GO:0016192">
    <property type="term" value="P:vesicle-mediated transport"/>
    <property type="evidence" value="ECO:0007669"/>
    <property type="project" value="UniProtKB-ARBA"/>
</dbReference>
<accession>A0A1R2B1Z2</accession>
<dbReference type="InterPro" id="IPR023394">
    <property type="entry name" value="Sec7_C_sf"/>
</dbReference>
<evidence type="ECO:0000259" key="1">
    <source>
        <dbReference type="PROSITE" id="PS50190"/>
    </source>
</evidence>
<dbReference type="InterPro" id="IPR056604">
    <property type="entry name" value="GBF1-like_TPR"/>
</dbReference>
<dbReference type="Pfam" id="PF23325">
    <property type="entry name" value="TPR_28"/>
    <property type="match status" value="1"/>
</dbReference>
<dbReference type="PROSITE" id="PS50190">
    <property type="entry name" value="SEC7"/>
    <property type="match status" value="1"/>
</dbReference>
<dbReference type="Pfam" id="PF01369">
    <property type="entry name" value="Sec7"/>
    <property type="match status" value="1"/>
</dbReference>
<feature type="domain" description="SEC7" evidence="1">
    <location>
        <begin position="409"/>
        <end position="597"/>
    </location>
</feature>
<dbReference type="EMBL" id="MPUH01001068">
    <property type="protein sequence ID" value="OMJ70640.1"/>
    <property type="molecule type" value="Genomic_DNA"/>
</dbReference>
<sequence>MNSKGRTINSIKGEIHNLLAVLRFLPSSCPETHTEELMDLFQKLLVCSDVDSVDYWAPFLKIIQGPDANSAIKGVALSSIHKFLLYGFLSPTSDYTLNKIVNGVVQCIIDTYSSSDEVVLMKLLQVFLECLRAPASIYLTDASVWSISKRCFDVYERDRVSELLKKTAQNTLLQIFLIVFGRVGVISQNKETSGYGVVCLKKILLHLAHLIGYSDKSDISFKEKRCLGLFLINTALETAGENIGLHQDLISVIQDEVCKSLLLNSATDDLFILSLTLRVVFNLFQSVKQHLKVQQEVFFNSLHLKIAAAYEETGDPIMFQRSELALESIVDFCREPTLMLELYTNYDCDVEFANIFERLAKFLCKHAFPLNSSFNRLNELCLEGILAIITSISMRCDPNLQPSGEQMQDFREKKAMKEIFLKSAEIFNSDQKEFIPKLQELGYLPKDCDALAVAKFFKENPAIDHEKLGDYMGKKHDFNVKVLENFLGLFDYKSVSIDQAMRNIFKSCRIPGEAQVVDRVVTLFAHAYHKQNDIVKDENSAYVLAFSIMLLNTDLHNPSLKSKMSVESYIRNLQGVNGGDNFPEEYLRRLYESIKADPIEEKEVIRTIEHHEMGDMANKWGKVLLRSKNVDNYWMLNELLRQPAGENEKLMFDLLWESGLLGTLTSAIESASSPRAISDLRTLLVECSKVAAYFNMNDYILKLISILCQCFVKNTESVAQLYSTPRAFYILEAAVGSALVAKDNLFNAWGHLINCLLRLHKLKVLPSQLIELDDFVDEDGNALPMATTQLDETFFQYFRSSNYSQSASFISEEEPVEESSGIWASFVKYLGVPTNSYKTNEDILQEMISEVREKILTSGIHILFVSSKNLELEGLSSYITNLLQKCKVETDEISVVLCLELITSTVLSNFSRLTETLWKNILEVLENLICAETYTWTSERALVNLIRITVLHHEDYNGLRLSLQNVLKYMSQLNTGNFVRFGERLAAGLTILLNQGNAYFLYTADNWQTILKLLQNFVLIDKTTRTGLEVFISLLPHLEKNLDIDLSMFDNLLEIVKMYFRSEHLDPPLVQKSTEIIMKILKSIQKRTESETVCVFWKKTVGELGRLCQNNKHSIRVFSYTALQEAILNFTNFNTWAVWRECFDKVLFPLVIEPFVITKEMLKGVSEEKAQALRNEYEMSREKATSLVCQTVLNILPMVVNCSDLAGFWLRLVKLLAQTLKNKDEVNERSYELIKNLFLIMKNENAISEELWNETWVLVNLEALKNEVNS</sequence>
<dbReference type="SUPFAM" id="SSF48425">
    <property type="entry name" value="Sec7 domain"/>
    <property type="match status" value="1"/>
</dbReference>